<proteinExistence type="predicted"/>
<dbReference type="AlphaFoldDB" id="A0A8E1UQY2"/>
<evidence type="ECO:0000313" key="2">
    <source>
        <dbReference type="Proteomes" id="UP000036951"/>
    </source>
</evidence>
<organism evidence="1 2">
    <name type="scientific">Xylanibacter rarus</name>
    <dbReference type="NCBI Taxonomy" id="1676614"/>
    <lineage>
        <taxon>Bacteria</taxon>
        <taxon>Pseudomonadati</taxon>
        <taxon>Bacteroidota</taxon>
        <taxon>Bacteroidia</taxon>
        <taxon>Bacteroidales</taxon>
        <taxon>Prevotellaceae</taxon>
        <taxon>Xylanibacter</taxon>
    </lineage>
</organism>
<gene>
    <name evidence="1" type="ORF">ACU52_12175</name>
</gene>
<dbReference type="Proteomes" id="UP000036951">
    <property type="component" value="Unassembled WGS sequence"/>
</dbReference>
<keyword evidence="2" id="KW-1185">Reference proteome</keyword>
<sequence length="67" mass="7844">MLKAEGKGQNEPRTFRLFRCSTWHKNAINTPHDKKRKIMPARQINDDAHSRFAKGHKTHCKRASFRG</sequence>
<evidence type="ECO:0000313" key="1">
    <source>
        <dbReference type="EMBL" id="KOO67672.1"/>
    </source>
</evidence>
<comment type="caution">
    <text evidence="1">The sequence shown here is derived from an EMBL/GenBank/DDBJ whole genome shotgun (WGS) entry which is preliminary data.</text>
</comment>
<reference evidence="1 2" key="1">
    <citation type="submission" date="2015-06" db="EMBL/GenBank/DDBJ databases">
        <title>Prevotella sp. 109, sp. nov., a novel member of the family Prevotellaceae isolated from human faeces.</title>
        <authorList>
            <person name="Shkoporov A.N."/>
            <person name="Chaplin A.V."/>
            <person name="Kafarskaia L.I."/>
            <person name="Efimov B.A."/>
        </authorList>
    </citation>
    <scope>NUCLEOTIDE SEQUENCE [LARGE SCALE GENOMIC DNA]</scope>
    <source>
        <strain evidence="1 2">109</strain>
    </source>
</reference>
<accession>A0A8E1UQY2</accession>
<name>A0A8E1UQY2_9BACT</name>
<dbReference type="EMBL" id="LFQU01000029">
    <property type="protein sequence ID" value="KOO67672.1"/>
    <property type="molecule type" value="Genomic_DNA"/>
</dbReference>
<protein>
    <submittedName>
        <fullName evidence="1">Uncharacterized protein</fullName>
    </submittedName>
</protein>